<dbReference type="CDD" id="cd00333">
    <property type="entry name" value="MIP"/>
    <property type="match status" value="1"/>
</dbReference>
<comment type="similarity">
    <text evidence="6">Belongs to the MIP/aquaporin (TC 1.A.8) family.</text>
</comment>
<dbReference type="InterPro" id="IPR034294">
    <property type="entry name" value="Aquaporin_transptr"/>
</dbReference>
<evidence type="ECO:0000256" key="2">
    <source>
        <dbReference type="ARBA" id="ARBA00022448"/>
    </source>
</evidence>
<sequence>MAEVSDLLPNLNLSCSPKPPLSSSDQLSIMEEGKISPSQASTANPTASPTNAHKIIAELVGTYVIVFIGCGCWMMDKRYSLGVIGVAVAWGLVVMVMIYALGHVSGAHFNPAVTIALATCHKFPWRQVPVYIASQLVGSTLAARVLVMIFHDHVKIEVTVTQFVGPTTIYEAFAWEFLLSFILMLTICGVATDSRAINELSGVTIGATVLFNVLIAGNVTGASMNPARSIGPALVAGKFDNLWLYILAPIFGTTTATLIYTLLWLLCLTNLMEVHEF</sequence>
<evidence type="ECO:0000313" key="9">
    <source>
        <dbReference type="Proteomes" id="UP000827721"/>
    </source>
</evidence>
<dbReference type="NCBIfam" id="TIGR00861">
    <property type="entry name" value="MIP"/>
    <property type="match status" value="1"/>
</dbReference>
<dbReference type="Proteomes" id="UP000827721">
    <property type="component" value="Unassembled WGS sequence"/>
</dbReference>
<reference evidence="8 9" key="1">
    <citation type="submission" date="2021-02" db="EMBL/GenBank/DDBJ databases">
        <title>Plant Genome Project.</title>
        <authorList>
            <person name="Zhang R.-G."/>
        </authorList>
    </citation>
    <scope>NUCLEOTIDE SEQUENCE [LARGE SCALE GENOMIC DNA]</scope>
    <source>
        <tissue evidence="8">Leaves</tissue>
    </source>
</reference>
<keyword evidence="9" id="KW-1185">Reference proteome</keyword>
<feature type="transmembrane region" description="Helical" evidence="7">
    <location>
        <begin position="242"/>
        <end position="267"/>
    </location>
</feature>
<dbReference type="EMBL" id="JAFEMO010000008">
    <property type="protein sequence ID" value="KAH7565695.1"/>
    <property type="molecule type" value="Genomic_DNA"/>
</dbReference>
<keyword evidence="2 6" id="KW-0813">Transport</keyword>
<dbReference type="Pfam" id="PF00230">
    <property type="entry name" value="MIP"/>
    <property type="match status" value="1"/>
</dbReference>
<dbReference type="Gene3D" id="1.20.1080.10">
    <property type="entry name" value="Glycerol uptake facilitator protein"/>
    <property type="match status" value="1"/>
</dbReference>
<comment type="subcellular location">
    <subcellularLocation>
        <location evidence="1">Membrane</location>
        <topology evidence="1">Multi-pass membrane protein</topology>
    </subcellularLocation>
</comment>
<evidence type="ECO:0000256" key="7">
    <source>
        <dbReference type="SAM" id="Phobius"/>
    </source>
</evidence>
<dbReference type="SUPFAM" id="SSF81338">
    <property type="entry name" value="Aquaporin-like"/>
    <property type="match status" value="1"/>
</dbReference>
<dbReference type="PANTHER" id="PTHR45724">
    <property type="entry name" value="AQUAPORIN NIP2-1"/>
    <property type="match status" value="1"/>
</dbReference>
<organism evidence="8 9">
    <name type="scientific">Xanthoceras sorbifolium</name>
    <dbReference type="NCBI Taxonomy" id="99658"/>
    <lineage>
        <taxon>Eukaryota</taxon>
        <taxon>Viridiplantae</taxon>
        <taxon>Streptophyta</taxon>
        <taxon>Embryophyta</taxon>
        <taxon>Tracheophyta</taxon>
        <taxon>Spermatophyta</taxon>
        <taxon>Magnoliopsida</taxon>
        <taxon>eudicotyledons</taxon>
        <taxon>Gunneridae</taxon>
        <taxon>Pentapetalae</taxon>
        <taxon>rosids</taxon>
        <taxon>malvids</taxon>
        <taxon>Sapindales</taxon>
        <taxon>Sapindaceae</taxon>
        <taxon>Xanthoceroideae</taxon>
        <taxon>Xanthoceras</taxon>
    </lineage>
</organism>
<evidence type="ECO:0000256" key="3">
    <source>
        <dbReference type="ARBA" id="ARBA00022692"/>
    </source>
</evidence>
<proteinExistence type="inferred from homology"/>
<feature type="transmembrane region" description="Helical" evidence="7">
    <location>
        <begin position="203"/>
        <end position="222"/>
    </location>
</feature>
<dbReference type="InterPro" id="IPR023271">
    <property type="entry name" value="Aquaporin-like"/>
</dbReference>
<evidence type="ECO:0000313" key="8">
    <source>
        <dbReference type="EMBL" id="KAH7565695.1"/>
    </source>
</evidence>
<dbReference type="InterPro" id="IPR000425">
    <property type="entry name" value="MIP"/>
</dbReference>
<dbReference type="PROSITE" id="PS00221">
    <property type="entry name" value="MIP"/>
    <property type="match status" value="1"/>
</dbReference>
<evidence type="ECO:0000256" key="5">
    <source>
        <dbReference type="ARBA" id="ARBA00023136"/>
    </source>
</evidence>
<comment type="caution">
    <text evidence="8">The sequence shown here is derived from an EMBL/GenBank/DDBJ whole genome shotgun (WGS) entry which is preliminary data.</text>
</comment>
<evidence type="ECO:0000256" key="6">
    <source>
        <dbReference type="RuleBase" id="RU000477"/>
    </source>
</evidence>
<feature type="transmembrane region" description="Helical" evidence="7">
    <location>
        <begin position="81"/>
        <end position="101"/>
    </location>
</feature>
<feature type="transmembrane region" description="Helical" evidence="7">
    <location>
        <begin position="172"/>
        <end position="191"/>
    </location>
</feature>
<keyword evidence="5 7" id="KW-0472">Membrane</keyword>
<dbReference type="InterPro" id="IPR022357">
    <property type="entry name" value="MIP_CS"/>
</dbReference>
<gene>
    <name evidence="8" type="ORF">JRO89_XS08G0001800</name>
</gene>
<dbReference type="PANTHER" id="PTHR45724:SF21">
    <property type="entry name" value="MAJOR INTRINSIC PROTEIN"/>
    <property type="match status" value="1"/>
</dbReference>
<accession>A0ABQ8HMW7</accession>
<evidence type="ECO:0000256" key="1">
    <source>
        <dbReference type="ARBA" id="ARBA00004141"/>
    </source>
</evidence>
<name>A0ABQ8HMW7_9ROSI</name>
<evidence type="ECO:0000256" key="4">
    <source>
        <dbReference type="ARBA" id="ARBA00022989"/>
    </source>
</evidence>
<protein>
    <submittedName>
        <fullName evidence="8">Uncharacterized protein</fullName>
    </submittedName>
</protein>
<feature type="transmembrane region" description="Helical" evidence="7">
    <location>
        <begin position="55"/>
        <end position="74"/>
    </location>
</feature>
<keyword evidence="4 7" id="KW-1133">Transmembrane helix</keyword>
<dbReference type="PRINTS" id="PR00783">
    <property type="entry name" value="MINTRINSICP"/>
</dbReference>
<keyword evidence="3 6" id="KW-0812">Transmembrane</keyword>